<dbReference type="PROSITE" id="PS51375">
    <property type="entry name" value="PPR"/>
    <property type="match status" value="10"/>
</dbReference>
<dbReference type="GO" id="GO:0003723">
    <property type="term" value="F:RNA binding"/>
    <property type="evidence" value="ECO:0007669"/>
    <property type="project" value="InterPro"/>
</dbReference>
<dbReference type="GO" id="GO:0048731">
    <property type="term" value="P:system development"/>
    <property type="evidence" value="ECO:0007669"/>
    <property type="project" value="UniProtKB-ARBA"/>
</dbReference>
<feature type="repeat" description="PPR" evidence="2">
    <location>
        <begin position="538"/>
        <end position="572"/>
    </location>
</feature>
<dbReference type="Gene3D" id="1.25.40.10">
    <property type="entry name" value="Tetratricopeptide repeat domain"/>
    <property type="match status" value="7"/>
</dbReference>
<dbReference type="FunFam" id="1.25.40.10:FF:000381">
    <property type="entry name" value="Pentatricopeptide repeat-containing protein"/>
    <property type="match status" value="2"/>
</dbReference>
<feature type="repeat" description="PPR" evidence="2">
    <location>
        <begin position="908"/>
        <end position="942"/>
    </location>
</feature>
<dbReference type="Pfam" id="PF13812">
    <property type="entry name" value="PPR_3"/>
    <property type="match status" value="1"/>
</dbReference>
<feature type="repeat" description="PPR" evidence="2">
    <location>
        <begin position="437"/>
        <end position="471"/>
    </location>
</feature>
<reference evidence="3" key="1">
    <citation type="submission" date="2021-01" db="EMBL/GenBank/DDBJ databases">
        <title>Adiantum capillus-veneris genome.</title>
        <authorList>
            <person name="Fang Y."/>
            <person name="Liao Q."/>
        </authorList>
    </citation>
    <scope>NUCLEOTIDE SEQUENCE</scope>
    <source>
        <strain evidence="3">H3</strain>
        <tissue evidence="3">Leaf</tissue>
    </source>
</reference>
<proteinExistence type="predicted"/>
<feature type="repeat" description="PPR" evidence="2">
    <location>
        <begin position="235"/>
        <end position="269"/>
    </location>
</feature>
<evidence type="ECO:0000313" key="3">
    <source>
        <dbReference type="EMBL" id="KAI5076826.1"/>
    </source>
</evidence>
<dbReference type="Proteomes" id="UP000886520">
    <property type="component" value="Chromosome 8"/>
</dbReference>
<feature type="repeat" description="PPR" evidence="2">
    <location>
        <begin position="772"/>
        <end position="806"/>
    </location>
</feature>
<gene>
    <name evidence="3" type="ORF">GOP47_0008891</name>
</gene>
<protein>
    <recommendedName>
        <fullName evidence="5">Pentatricopeptide repeat-containing protein</fullName>
    </recommendedName>
</protein>
<feature type="repeat" description="PPR" evidence="2">
    <location>
        <begin position="134"/>
        <end position="168"/>
    </location>
</feature>
<dbReference type="Pfam" id="PF13041">
    <property type="entry name" value="PPR_2"/>
    <property type="match status" value="3"/>
</dbReference>
<name>A0A9D4ZKT4_ADICA</name>
<dbReference type="FunFam" id="1.25.40.10:FF:000158">
    <property type="entry name" value="pentatricopeptide repeat-containing protein At2g33680"/>
    <property type="match status" value="1"/>
</dbReference>
<dbReference type="FunFam" id="1.25.40.10:FF:000344">
    <property type="entry name" value="Pentatricopeptide repeat-containing protein"/>
    <property type="match status" value="1"/>
</dbReference>
<feature type="repeat" description="PPR" evidence="2">
    <location>
        <begin position="608"/>
        <end position="642"/>
    </location>
</feature>
<sequence>MQSNTFSIACFFPPHIDPFLVVSRSQEITFQSQVVACRILTKGPCGWEFLGVQAYSHPLKRASSTEFPSLEGLSYMLQENVQGKVDNGEALRMHLLLCFLGLEAMLGNHLVPMFIKCGNLPHAQQTFYKIAEPNLYSWTSLINGYVDAAEFQHALDLFQTMQDHGLHSGIVTLLAVVKACGRLKLLDRGREIHMEIAKSGYLDDSFLSSTVVDMYARSGSLGEARAVFYKLSNRDTITWNTLIAGYVDFELSCEALLCLQKMEQEGTHADESTFVYAIKACTNFRALEEGQKFHLKVIEEGFERDPYVGNTLVDFYGKVGFLIEAEAVFDDLLVQDVVPWTALIAAYADYGYNKEALENYKRMLEDSVFPNEVTYACILRSCSNAGDLETIHSIHSIITKNGQEGNCHLENILVDVYASSGCFIEAHSVFNSLLTRDVVSWTALLGGYVEFGLGEAALHYLEQMFLDGISPNPVTLICSLKACNSSLASDIGKQVHMDILKMGYESDLTVGNALVDMYARCASFVEAWWVFDTLPVRNVVTWNILITACTDSEFDEKAAHCIEQMALEGVLPSSITLCCTLKCCSRIGAIERGRTIHIRAVKEGIDGDYAVGNALLSLYAKCGLFLDARKVLDEMANRDVVAWTTLIGGYSEHGFGKEALMCLGEMHLEKVSANSITLDSSLRACITVSSPIVNIRQIHAEIVNKGFCLGTCLGDLLVMLYVKNGFLEEGRMVHDNLLLPSSVSSNALIEGYAKTGDFEEAKFFFNNLQVRDVYSWTALVSGCVGRGVNEQALYFFELMRQNDVSPDATSFACGLQACGNLWIATKGQELHSQIVKQGFEQDPFLGNCLLNMYAKFGLIDEAQHIFEKLVIRDIISWTALATGYASLSLRDQVYVCLKQMQSEHVSPNQVFWNSIIGAFAENDDNETASMVMLEMQEQGHLPDCWTITNVLKACSKAADLVAGKILHAQVAGSRAIDSTCAAALIDMYGKCGRMADAQQSFDAFPTRDLATWNALIDGYSRQGVSLHVFSLLETMQIEGIQPNETTYLSILMVCGHDGLITMGQTSFETMCKMWNIEPTIKHFNSMAILLGRTGQLGDVLVMLEEMPFSPDLATLRNLLTAGRLCGDVYVGIHAFDAVCDEEFSRTFSYF</sequence>
<organism evidence="3 4">
    <name type="scientific">Adiantum capillus-veneris</name>
    <name type="common">Maidenhair fern</name>
    <dbReference type="NCBI Taxonomy" id="13818"/>
    <lineage>
        <taxon>Eukaryota</taxon>
        <taxon>Viridiplantae</taxon>
        <taxon>Streptophyta</taxon>
        <taxon>Embryophyta</taxon>
        <taxon>Tracheophyta</taxon>
        <taxon>Polypodiopsida</taxon>
        <taxon>Polypodiidae</taxon>
        <taxon>Polypodiales</taxon>
        <taxon>Pteridineae</taxon>
        <taxon>Pteridaceae</taxon>
        <taxon>Vittarioideae</taxon>
        <taxon>Adiantum</taxon>
    </lineage>
</organism>
<dbReference type="GO" id="GO:0009451">
    <property type="term" value="P:RNA modification"/>
    <property type="evidence" value="ECO:0007669"/>
    <property type="project" value="InterPro"/>
</dbReference>
<feature type="repeat" description="PPR" evidence="2">
    <location>
        <begin position="842"/>
        <end position="876"/>
    </location>
</feature>
<feature type="repeat" description="PPR" evidence="2">
    <location>
        <begin position="1008"/>
        <end position="1042"/>
    </location>
</feature>
<dbReference type="PANTHER" id="PTHR24015:SF548">
    <property type="entry name" value="OS08G0340900 PROTEIN"/>
    <property type="match status" value="1"/>
</dbReference>
<keyword evidence="1" id="KW-0677">Repeat</keyword>
<dbReference type="InterPro" id="IPR011990">
    <property type="entry name" value="TPR-like_helical_dom_sf"/>
</dbReference>
<feature type="repeat" description="PPR" evidence="2">
    <location>
        <begin position="336"/>
        <end position="370"/>
    </location>
</feature>
<dbReference type="Pfam" id="PF01535">
    <property type="entry name" value="PPR"/>
    <property type="match status" value="10"/>
</dbReference>
<dbReference type="EMBL" id="JABFUD020000008">
    <property type="protein sequence ID" value="KAI5076826.1"/>
    <property type="molecule type" value="Genomic_DNA"/>
</dbReference>
<evidence type="ECO:0000256" key="1">
    <source>
        <dbReference type="ARBA" id="ARBA00022737"/>
    </source>
</evidence>
<dbReference type="NCBIfam" id="TIGR00756">
    <property type="entry name" value="PPR"/>
    <property type="match status" value="5"/>
</dbReference>
<dbReference type="InterPro" id="IPR002885">
    <property type="entry name" value="PPR_rpt"/>
</dbReference>
<dbReference type="PANTHER" id="PTHR24015">
    <property type="entry name" value="OS07G0578800 PROTEIN-RELATED"/>
    <property type="match status" value="1"/>
</dbReference>
<comment type="caution">
    <text evidence="3">The sequence shown here is derived from an EMBL/GenBank/DDBJ whole genome shotgun (WGS) entry which is preliminary data.</text>
</comment>
<dbReference type="InterPro" id="IPR046960">
    <property type="entry name" value="PPR_At4g14850-like_plant"/>
</dbReference>
<keyword evidence="4" id="KW-1185">Reference proteome</keyword>
<accession>A0A9D4ZKT4</accession>
<evidence type="ECO:0000256" key="2">
    <source>
        <dbReference type="PROSITE-ProRule" id="PRU00708"/>
    </source>
</evidence>
<evidence type="ECO:0008006" key="5">
    <source>
        <dbReference type="Google" id="ProtNLM"/>
    </source>
</evidence>
<evidence type="ECO:0000313" key="4">
    <source>
        <dbReference type="Proteomes" id="UP000886520"/>
    </source>
</evidence>
<dbReference type="AlphaFoldDB" id="A0A9D4ZKT4"/>